<evidence type="ECO:0008006" key="4">
    <source>
        <dbReference type="Google" id="ProtNLM"/>
    </source>
</evidence>
<dbReference type="AlphaFoldDB" id="A0A9D5HBK3"/>
<name>A0A9D5HBK3_9LILI</name>
<evidence type="ECO:0000313" key="2">
    <source>
        <dbReference type="EMBL" id="KAJ0970564.1"/>
    </source>
</evidence>
<organism evidence="2 3">
    <name type="scientific">Dioscorea zingiberensis</name>
    <dbReference type="NCBI Taxonomy" id="325984"/>
    <lineage>
        <taxon>Eukaryota</taxon>
        <taxon>Viridiplantae</taxon>
        <taxon>Streptophyta</taxon>
        <taxon>Embryophyta</taxon>
        <taxon>Tracheophyta</taxon>
        <taxon>Spermatophyta</taxon>
        <taxon>Magnoliopsida</taxon>
        <taxon>Liliopsida</taxon>
        <taxon>Dioscoreales</taxon>
        <taxon>Dioscoreaceae</taxon>
        <taxon>Dioscorea</taxon>
    </lineage>
</organism>
<reference evidence="2" key="2">
    <citation type="journal article" date="2022" name="Hortic Res">
        <title>The genome of Dioscorea zingiberensis sheds light on the biosynthesis, origin and evolution of the medicinally important diosgenin saponins.</title>
        <authorList>
            <person name="Li Y."/>
            <person name="Tan C."/>
            <person name="Li Z."/>
            <person name="Guo J."/>
            <person name="Li S."/>
            <person name="Chen X."/>
            <person name="Wang C."/>
            <person name="Dai X."/>
            <person name="Yang H."/>
            <person name="Song W."/>
            <person name="Hou L."/>
            <person name="Xu J."/>
            <person name="Tong Z."/>
            <person name="Xu A."/>
            <person name="Yuan X."/>
            <person name="Wang W."/>
            <person name="Yang Q."/>
            <person name="Chen L."/>
            <person name="Sun Z."/>
            <person name="Wang K."/>
            <person name="Pan B."/>
            <person name="Chen J."/>
            <person name="Bao Y."/>
            <person name="Liu F."/>
            <person name="Qi X."/>
            <person name="Gang D.R."/>
            <person name="Wen J."/>
            <person name="Li J."/>
        </authorList>
    </citation>
    <scope>NUCLEOTIDE SEQUENCE</scope>
    <source>
        <strain evidence="2">Dzin_1.0</strain>
    </source>
</reference>
<evidence type="ECO:0000256" key="1">
    <source>
        <dbReference type="SAM" id="MobiDB-lite"/>
    </source>
</evidence>
<feature type="compositionally biased region" description="Pro residues" evidence="1">
    <location>
        <begin position="71"/>
        <end position="88"/>
    </location>
</feature>
<feature type="region of interest" description="Disordered" evidence="1">
    <location>
        <begin position="54"/>
        <end position="88"/>
    </location>
</feature>
<comment type="caution">
    <text evidence="2">The sequence shown here is derived from an EMBL/GenBank/DDBJ whole genome shotgun (WGS) entry which is preliminary data.</text>
</comment>
<reference evidence="2" key="1">
    <citation type="submission" date="2021-03" db="EMBL/GenBank/DDBJ databases">
        <authorList>
            <person name="Li Z."/>
            <person name="Yang C."/>
        </authorList>
    </citation>
    <scope>NUCLEOTIDE SEQUENCE</scope>
    <source>
        <strain evidence="2">Dzin_1.0</strain>
        <tissue evidence="2">Leaf</tissue>
    </source>
</reference>
<dbReference type="Proteomes" id="UP001085076">
    <property type="component" value="Miscellaneous, Linkage group lg05"/>
</dbReference>
<protein>
    <recommendedName>
        <fullName evidence="4">DAGKc domain-containing protein</fullName>
    </recommendedName>
</protein>
<keyword evidence="3" id="KW-1185">Reference proteome</keyword>
<evidence type="ECO:0000313" key="3">
    <source>
        <dbReference type="Proteomes" id="UP001085076"/>
    </source>
</evidence>
<gene>
    <name evidence="2" type="ORF">J5N97_018523</name>
</gene>
<proteinExistence type="predicted"/>
<sequence>MLKAMNHSLQHRRMKDKDTDGVAASALEGKGEVEEVEPETPLVVFVNSRSGGRHGAELKEFPGETCSHSLRPPPDQGGYPPLPFIDWG</sequence>
<feature type="region of interest" description="Disordered" evidence="1">
    <location>
        <begin position="1"/>
        <end position="21"/>
    </location>
</feature>
<accession>A0A9D5HBK3</accession>
<dbReference type="EMBL" id="JAGGNH010000005">
    <property type="protein sequence ID" value="KAJ0970564.1"/>
    <property type="molecule type" value="Genomic_DNA"/>
</dbReference>